<organism evidence="5 6">
    <name type="scientific">Platanthera zijinensis</name>
    <dbReference type="NCBI Taxonomy" id="2320716"/>
    <lineage>
        <taxon>Eukaryota</taxon>
        <taxon>Viridiplantae</taxon>
        <taxon>Streptophyta</taxon>
        <taxon>Embryophyta</taxon>
        <taxon>Tracheophyta</taxon>
        <taxon>Spermatophyta</taxon>
        <taxon>Magnoliopsida</taxon>
        <taxon>Liliopsida</taxon>
        <taxon>Asparagales</taxon>
        <taxon>Orchidaceae</taxon>
        <taxon>Orchidoideae</taxon>
        <taxon>Orchideae</taxon>
        <taxon>Orchidinae</taxon>
        <taxon>Platanthera</taxon>
    </lineage>
</organism>
<comment type="caution">
    <text evidence="5">The sequence shown here is derived from an EMBL/GenBank/DDBJ whole genome shotgun (WGS) entry which is preliminary data.</text>
</comment>
<keyword evidence="3" id="KW-1133">Transmembrane helix</keyword>
<keyword evidence="2" id="KW-0813">Transport</keyword>
<dbReference type="PROSITE" id="PS00914">
    <property type="entry name" value="SYNTAXIN"/>
    <property type="match status" value="1"/>
</dbReference>
<dbReference type="GO" id="GO:0006887">
    <property type="term" value="P:exocytosis"/>
    <property type="evidence" value="ECO:0007669"/>
    <property type="project" value="TreeGrafter"/>
</dbReference>
<dbReference type="PROSITE" id="PS50192">
    <property type="entry name" value="T_SNARE"/>
    <property type="match status" value="1"/>
</dbReference>
<gene>
    <name evidence="5" type="primary">KN</name>
    <name evidence="5" type="ORF">KSP39_PZI018803</name>
</gene>
<keyword evidence="2" id="KW-0653">Protein transport</keyword>
<dbReference type="GO" id="GO:0000149">
    <property type="term" value="F:SNARE binding"/>
    <property type="evidence" value="ECO:0007669"/>
    <property type="project" value="TreeGrafter"/>
</dbReference>
<feature type="domain" description="T-SNARE coiled-coil homology" evidence="4">
    <location>
        <begin position="36"/>
        <end position="89"/>
    </location>
</feature>
<dbReference type="SUPFAM" id="SSF47661">
    <property type="entry name" value="t-snare proteins"/>
    <property type="match status" value="1"/>
</dbReference>
<dbReference type="InterPro" id="IPR010989">
    <property type="entry name" value="SNARE"/>
</dbReference>
<dbReference type="GO" id="GO:0012505">
    <property type="term" value="C:endomembrane system"/>
    <property type="evidence" value="ECO:0007669"/>
    <property type="project" value="TreeGrafter"/>
</dbReference>
<dbReference type="GO" id="GO:0031201">
    <property type="term" value="C:SNARE complex"/>
    <property type="evidence" value="ECO:0007669"/>
    <property type="project" value="TreeGrafter"/>
</dbReference>
<dbReference type="GO" id="GO:0048278">
    <property type="term" value="P:vesicle docking"/>
    <property type="evidence" value="ECO:0007669"/>
    <property type="project" value="TreeGrafter"/>
</dbReference>
<reference evidence="5 6" key="1">
    <citation type="journal article" date="2022" name="Nat. Plants">
        <title>Genomes of leafy and leafless Platanthera orchids illuminate the evolution of mycoheterotrophy.</title>
        <authorList>
            <person name="Li M.H."/>
            <person name="Liu K.W."/>
            <person name="Li Z."/>
            <person name="Lu H.C."/>
            <person name="Ye Q.L."/>
            <person name="Zhang D."/>
            <person name="Wang J.Y."/>
            <person name="Li Y.F."/>
            <person name="Zhong Z.M."/>
            <person name="Liu X."/>
            <person name="Yu X."/>
            <person name="Liu D.K."/>
            <person name="Tu X.D."/>
            <person name="Liu B."/>
            <person name="Hao Y."/>
            <person name="Liao X.Y."/>
            <person name="Jiang Y.T."/>
            <person name="Sun W.H."/>
            <person name="Chen J."/>
            <person name="Chen Y.Q."/>
            <person name="Ai Y."/>
            <person name="Zhai J.W."/>
            <person name="Wu S.S."/>
            <person name="Zhou Z."/>
            <person name="Hsiao Y.Y."/>
            <person name="Wu W.L."/>
            <person name="Chen Y.Y."/>
            <person name="Lin Y.F."/>
            <person name="Hsu J.L."/>
            <person name="Li C.Y."/>
            <person name="Wang Z.W."/>
            <person name="Zhao X."/>
            <person name="Zhong W.Y."/>
            <person name="Ma X.K."/>
            <person name="Ma L."/>
            <person name="Huang J."/>
            <person name="Chen G.Z."/>
            <person name="Huang M.Z."/>
            <person name="Huang L."/>
            <person name="Peng D.H."/>
            <person name="Luo Y.B."/>
            <person name="Zou S.Q."/>
            <person name="Chen S.P."/>
            <person name="Lan S."/>
            <person name="Tsai W.C."/>
            <person name="Van de Peer Y."/>
            <person name="Liu Z.J."/>
        </authorList>
    </citation>
    <scope>NUCLEOTIDE SEQUENCE [LARGE SCALE GENOMIC DNA]</scope>
    <source>
        <strain evidence="5">Lor287</strain>
    </source>
</reference>
<dbReference type="Proteomes" id="UP001418222">
    <property type="component" value="Unassembled WGS sequence"/>
</dbReference>
<name>A0AAP0FYU2_9ASPA</name>
<keyword evidence="3" id="KW-0812">Transmembrane</keyword>
<dbReference type="PANTHER" id="PTHR19957">
    <property type="entry name" value="SYNTAXIN"/>
    <property type="match status" value="1"/>
</dbReference>
<dbReference type="AlphaFoldDB" id="A0AAP0FYU2"/>
<evidence type="ECO:0000256" key="3">
    <source>
        <dbReference type="SAM" id="Phobius"/>
    </source>
</evidence>
<dbReference type="EMBL" id="JBBWWQ010000016">
    <property type="protein sequence ID" value="KAK8926027.1"/>
    <property type="molecule type" value="Genomic_DNA"/>
</dbReference>
<dbReference type="PANTHER" id="PTHR19957:SF251">
    <property type="entry name" value="SYNTAXIN-RELATED PROTEIN KNOLLE"/>
    <property type="match status" value="1"/>
</dbReference>
<dbReference type="CDD" id="cd15848">
    <property type="entry name" value="SNARE_syntaxin1-like"/>
    <property type="match status" value="1"/>
</dbReference>
<dbReference type="GO" id="GO:0006906">
    <property type="term" value="P:vesicle fusion"/>
    <property type="evidence" value="ECO:0007669"/>
    <property type="project" value="TreeGrafter"/>
</dbReference>
<sequence length="157" mass="18534">MMTDYRHEVERRYIVKIGEVPSEAVKEKMISERKSVHEIQDRDDVAKVVERSLLELHQVFLDMAIIVEAQVDKMDNIEHHVISTAHYIKGWIQGTKFSKDIPKERPEMVSHHHHSLPCANQASCYPYCNQPKKVLIFDVYICRQILCFLLLFFSYLF</sequence>
<keyword evidence="6" id="KW-1185">Reference proteome</keyword>
<proteinExistence type="inferred from homology"/>
<dbReference type="GO" id="GO:0005886">
    <property type="term" value="C:plasma membrane"/>
    <property type="evidence" value="ECO:0007669"/>
    <property type="project" value="TreeGrafter"/>
</dbReference>
<dbReference type="Gene3D" id="1.20.5.110">
    <property type="match status" value="1"/>
</dbReference>
<dbReference type="GO" id="GO:0005484">
    <property type="term" value="F:SNAP receptor activity"/>
    <property type="evidence" value="ECO:0007669"/>
    <property type="project" value="InterPro"/>
</dbReference>
<comment type="similarity">
    <text evidence="1">Belongs to the syntaxin family.</text>
</comment>
<dbReference type="InterPro" id="IPR000727">
    <property type="entry name" value="T_SNARE_dom"/>
</dbReference>
<dbReference type="InterPro" id="IPR006012">
    <property type="entry name" value="Syntaxin/epimorphin_CS"/>
</dbReference>
<dbReference type="SMART" id="SM00397">
    <property type="entry name" value="t_SNARE"/>
    <property type="match status" value="1"/>
</dbReference>
<accession>A0AAP0FYU2</accession>
<dbReference type="InterPro" id="IPR045242">
    <property type="entry name" value="Syntaxin"/>
</dbReference>
<evidence type="ECO:0000259" key="4">
    <source>
        <dbReference type="PROSITE" id="PS50192"/>
    </source>
</evidence>
<evidence type="ECO:0000313" key="5">
    <source>
        <dbReference type="EMBL" id="KAK8926027.1"/>
    </source>
</evidence>
<feature type="transmembrane region" description="Helical" evidence="3">
    <location>
        <begin position="135"/>
        <end position="156"/>
    </location>
</feature>
<evidence type="ECO:0000256" key="1">
    <source>
        <dbReference type="ARBA" id="ARBA00009063"/>
    </source>
</evidence>
<keyword evidence="3" id="KW-0472">Membrane</keyword>
<protein>
    <submittedName>
        <fullName evidence="5">Syntaxin-related protein KNOLLE</fullName>
    </submittedName>
</protein>
<evidence type="ECO:0000256" key="2">
    <source>
        <dbReference type="ARBA" id="ARBA00022927"/>
    </source>
</evidence>
<dbReference type="GO" id="GO:0006886">
    <property type="term" value="P:intracellular protein transport"/>
    <property type="evidence" value="ECO:0007669"/>
    <property type="project" value="InterPro"/>
</dbReference>
<evidence type="ECO:0000313" key="6">
    <source>
        <dbReference type="Proteomes" id="UP001418222"/>
    </source>
</evidence>